<name>K2J743_9PROT</name>
<dbReference type="Proteomes" id="UP000006746">
    <property type="component" value="Unassembled WGS sequence"/>
</dbReference>
<evidence type="ECO:0000313" key="2">
    <source>
        <dbReference type="Proteomes" id="UP000006746"/>
    </source>
</evidence>
<protein>
    <submittedName>
        <fullName evidence="1">Uncharacterized protein</fullName>
    </submittedName>
</protein>
<sequence length="298" mass="33626">MSDTAQYANAWGRLAGFNLAAEAQATLSGGDWTLPLSNLLDDRLRSYPARVLQTGDPETDLPKAVIQVDFGVRRVWDFCGLFWSSMHRGGRWRIESGIAAHADQSDTGWMDAIPRIHSTADLPFEAENWFDGRPTERELEWYGRHLLHMRASTLSSRYLRISLDNSGAPSATHLDIGFLYIAGLWSPSFNHSFGLRQGLRFRDLAEEAPSGHKAFARRRSPRTLSVPYKALWKDTAMTLLDVQRQVGPAGLVLYAPAAVEPKHLFREVFLARFTAPAELEFYAPRGRRRTQLELEEAL</sequence>
<accession>K2J743</accession>
<keyword evidence="2" id="KW-1185">Reference proteome</keyword>
<comment type="caution">
    <text evidence="1">The sequence shown here is derived from an EMBL/GenBank/DDBJ whole genome shotgun (WGS) entry which is preliminary data.</text>
</comment>
<organism evidence="1 2">
    <name type="scientific">Oceanibaculum indicum P24</name>
    <dbReference type="NCBI Taxonomy" id="1207063"/>
    <lineage>
        <taxon>Bacteria</taxon>
        <taxon>Pseudomonadati</taxon>
        <taxon>Pseudomonadota</taxon>
        <taxon>Alphaproteobacteria</taxon>
        <taxon>Rhodospirillales</taxon>
        <taxon>Oceanibaculaceae</taxon>
        <taxon>Oceanibaculum</taxon>
    </lineage>
</organism>
<evidence type="ECO:0000313" key="1">
    <source>
        <dbReference type="EMBL" id="EKE70898.1"/>
    </source>
</evidence>
<dbReference type="STRING" id="1207063.P24_15184"/>
<reference evidence="1 2" key="1">
    <citation type="journal article" date="2012" name="J. Bacteriol.">
        <title>Genome Sequence of Oceanibaculum indicum Type Strain P24.</title>
        <authorList>
            <person name="Lai Q."/>
            <person name="Shao Z."/>
        </authorList>
    </citation>
    <scope>NUCLEOTIDE SEQUENCE [LARGE SCALE GENOMIC DNA]</scope>
    <source>
        <strain evidence="1 2">P24</strain>
    </source>
</reference>
<dbReference type="AlphaFoldDB" id="K2J743"/>
<gene>
    <name evidence="1" type="ORF">P24_15184</name>
</gene>
<proteinExistence type="predicted"/>
<dbReference type="RefSeq" id="WP_008945640.1">
    <property type="nucleotide sequence ID" value="NZ_AMRL01000024.1"/>
</dbReference>
<dbReference type="EMBL" id="AMRL01000024">
    <property type="protein sequence ID" value="EKE70898.1"/>
    <property type="molecule type" value="Genomic_DNA"/>
</dbReference>